<evidence type="ECO:0000256" key="1">
    <source>
        <dbReference type="SAM" id="MobiDB-lite"/>
    </source>
</evidence>
<protein>
    <recommendedName>
        <fullName evidence="4">TatD DNase family protein</fullName>
    </recommendedName>
</protein>
<organism evidence="2 3">
    <name type="scientific">Rhodofomes roseus</name>
    <dbReference type="NCBI Taxonomy" id="34475"/>
    <lineage>
        <taxon>Eukaryota</taxon>
        <taxon>Fungi</taxon>
        <taxon>Dikarya</taxon>
        <taxon>Basidiomycota</taxon>
        <taxon>Agaricomycotina</taxon>
        <taxon>Agaricomycetes</taxon>
        <taxon>Polyporales</taxon>
        <taxon>Rhodofomes</taxon>
    </lineage>
</organism>
<reference evidence="2 3" key="1">
    <citation type="submission" date="2019-01" db="EMBL/GenBank/DDBJ databases">
        <title>Genome sequencing of the rare red list fungi Fomitopsis rosea.</title>
        <authorList>
            <person name="Buettner E."/>
            <person name="Kellner H."/>
        </authorList>
    </citation>
    <scope>NUCLEOTIDE SEQUENCE [LARGE SCALE GENOMIC DNA]</scope>
    <source>
        <strain evidence="2 3">DSM 105464</strain>
    </source>
</reference>
<evidence type="ECO:0000313" key="2">
    <source>
        <dbReference type="EMBL" id="TFY61964.1"/>
    </source>
</evidence>
<dbReference type="Gene3D" id="3.20.20.140">
    <property type="entry name" value="Metal-dependent hydrolases"/>
    <property type="match status" value="1"/>
</dbReference>
<sequence>MATRGTDQELVADLARRYPDKVTPCFGYHPWFTHWISLTDNPSKESHYRALFLPDDSPKPEHEAAFARLLPSLPPPTPLSQVLPSLHASLASFPTAMLGEVGLDRVCRVPFAPPADPPAAVLEAQLALAVELRRNVSTHSVKAQQATLELLARMKARYGRAWDAISVDMHSCGLSAQTWIALEKAHCNVFLSLSTAINARSPAHAALIRACSPDRLLVESDFHDIAYSAPYVWDMVCRIADARGWPVERSAEDLDGEDGVVRRLEENWRRFVEGGHKPRTRKRRDRRRLLLDESESDEEASSADV</sequence>
<dbReference type="Proteomes" id="UP000298390">
    <property type="component" value="Unassembled WGS sequence"/>
</dbReference>
<gene>
    <name evidence="2" type="ORF">EVJ58_g4170</name>
</gene>
<feature type="compositionally biased region" description="Basic residues" evidence="1">
    <location>
        <begin position="277"/>
        <end position="287"/>
    </location>
</feature>
<dbReference type="Pfam" id="PF01026">
    <property type="entry name" value="TatD_DNase"/>
    <property type="match status" value="1"/>
</dbReference>
<dbReference type="EMBL" id="SEKV01000186">
    <property type="protein sequence ID" value="TFY61964.1"/>
    <property type="molecule type" value="Genomic_DNA"/>
</dbReference>
<accession>A0A4Y9YHE0</accession>
<comment type="caution">
    <text evidence="2">The sequence shown here is derived from an EMBL/GenBank/DDBJ whole genome shotgun (WGS) entry which is preliminary data.</text>
</comment>
<feature type="compositionally biased region" description="Acidic residues" evidence="1">
    <location>
        <begin position="292"/>
        <end position="305"/>
    </location>
</feature>
<evidence type="ECO:0000313" key="3">
    <source>
        <dbReference type="Proteomes" id="UP000298390"/>
    </source>
</evidence>
<dbReference type="PANTHER" id="PTHR47345">
    <property type="entry name" value="CUT9-INTERACTING PROTEIN SCN1"/>
    <property type="match status" value="1"/>
</dbReference>
<dbReference type="AlphaFoldDB" id="A0A4Y9YHE0"/>
<feature type="region of interest" description="Disordered" evidence="1">
    <location>
        <begin position="275"/>
        <end position="305"/>
    </location>
</feature>
<dbReference type="InterPro" id="IPR032466">
    <property type="entry name" value="Metal_Hydrolase"/>
</dbReference>
<dbReference type="SUPFAM" id="SSF51556">
    <property type="entry name" value="Metallo-dependent hydrolases"/>
    <property type="match status" value="1"/>
</dbReference>
<proteinExistence type="predicted"/>
<dbReference type="InterPro" id="IPR001130">
    <property type="entry name" value="TatD-like"/>
</dbReference>
<dbReference type="PANTHER" id="PTHR47345:SF1">
    <property type="entry name" value="CUT9-INTERACTING PROTEIN SCN1"/>
    <property type="match status" value="1"/>
</dbReference>
<dbReference type="GO" id="GO:0016788">
    <property type="term" value="F:hydrolase activity, acting on ester bonds"/>
    <property type="evidence" value="ECO:0007669"/>
    <property type="project" value="InterPro"/>
</dbReference>
<name>A0A4Y9YHE0_9APHY</name>
<evidence type="ECO:0008006" key="4">
    <source>
        <dbReference type="Google" id="ProtNLM"/>
    </source>
</evidence>
<dbReference type="InterPro" id="IPR053044">
    <property type="entry name" value="Metallo-hydrolase/TatD-type"/>
</dbReference>